<keyword evidence="2" id="KW-0813">Transport</keyword>
<comment type="subcellular location">
    <subcellularLocation>
        <location evidence="1">Cell membrane</location>
        <topology evidence="1">Multi-pass membrane protein</topology>
    </subcellularLocation>
</comment>
<evidence type="ECO:0000256" key="1">
    <source>
        <dbReference type="ARBA" id="ARBA00004651"/>
    </source>
</evidence>
<evidence type="ECO:0000313" key="10">
    <source>
        <dbReference type="Proteomes" id="UP000546126"/>
    </source>
</evidence>
<comment type="caution">
    <text evidence="9">The sequence shown here is derived from an EMBL/GenBank/DDBJ whole genome shotgun (WGS) entry which is preliminary data.</text>
</comment>
<dbReference type="Proteomes" id="UP000546126">
    <property type="component" value="Unassembled WGS sequence"/>
</dbReference>
<keyword evidence="6 7" id="KW-0472">Membrane</keyword>
<evidence type="ECO:0000256" key="6">
    <source>
        <dbReference type="ARBA" id="ARBA00023136"/>
    </source>
</evidence>
<sequence>MWAYLMVAPMTIGLSVFYLWPIAQTFYFSFTRSGPFGGHTWIGTANYRALVDEPSVFQSVANTLFYAVVQLAGIPLAVLLAALLNQRGLRGRSIYRLVYFLPVVTMPVAVAMLWRWMYNGDYGLINQLLSVVGIQGPHWASDPSVALYAVAAIGIWMALGYNMVIFLAGLQGIPTMYYEAAAMDGAGPARMFFRITVPLLSPSIFFATVLTVINSLQMFDLAYMMMSTPGAAAGTANPALPRVRTVSYLFYQKAFVEHDLGFGAAVAFVLLGFILAMTLIQFRLQRRWVHYA</sequence>
<feature type="transmembrane region" description="Helical" evidence="7">
    <location>
        <begin position="64"/>
        <end position="85"/>
    </location>
</feature>
<dbReference type="InterPro" id="IPR000515">
    <property type="entry name" value="MetI-like"/>
</dbReference>
<keyword evidence="10" id="KW-1185">Reference proteome</keyword>
<dbReference type="SUPFAM" id="SSF161098">
    <property type="entry name" value="MetI-like"/>
    <property type="match status" value="1"/>
</dbReference>
<keyword evidence="3" id="KW-1003">Cell membrane</keyword>
<evidence type="ECO:0000256" key="3">
    <source>
        <dbReference type="ARBA" id="ARBA00022475"/>
    </source>
</evidence>
<keyword evidence="4 7" id="KW-0812">Transmembrane</keyword>
<dbReference type="GO" id="GO:0005886">
    <property type="term" value="C:plasma membrane"/>
    <property type="evidence" value="ECO:0007669"/>
    <property type="project" value="UniProtKB-SubCell"/>
</dbReference>
<accession>A0A7Y6IXF5</accession>
<evidence type="ECO:0000256" key="5">
    <source>
        <dbReference type="ARBA" id="ARBA00022989"/>
    </source>
</evidence>
<feature type="transmembrane region" description="Helical" evidence="7">
    <location>
        <begin position="191"/>
        <end position="216"/>
    </location>
</feature>
<keyword evidence="5 7" id="KW-1133">Transmembrane helix</keyword>
<organism evidence="9 10">
    <name type="scientific">Nonomuraea rhodomycinica</name>
    <dbReference type="NCBI Taxonomy" id="1712872"/>
    <lineage>
        <taxon>Bacteria</taxon>
        <taxon>Bacillati</taxon>
        <taxon>Actinomycetota</taxon>
        <taxon>Actinomycetes</taxon>
        <taxon>Streptosporangiales</taxon>
        <taxon>Streptosporangiaceae</taxon>
        <taxon>Nonomuraea</taxon>
    </lineage>
</organism>
<feature type="transmembrane region" description="Helical" evidence="7">
    <location>
        <begin position="97"/>
        <end position="117"/>
    </location>
</feature>
<name>A0A7Y6IXF5_9ACTN</name>
<feature type="transmembrane region" description="Helical" evidence="7">
    <location>
        <begin position="12"/>
        <end position="30"/>
    </location>
</feature>
<dbReference type="GO" id="GO:0055085">
    <property type="term" value="P:transmembrane transport"/>
    <property type="evidence" value="ECO:0007669"/>
    <property type="project" value="InterPro"/>
</dbReference>
<dbReference type="CDD" id="cd06261">
    <property type="entry name" value="TM_PBP2"/>
    <property type="match status" value="1"/>
</dbReference>
<proteinExistence type="predicted"/>
<feature type="transmembrane region" description="Helical" evidence="7">
    <location>
        <begin position="145"/>
        <end position="170"/>
    </location>
</feature>
<dbReference type="InterPro" id="IPR035906">
    <property type="entry name" value="MetI-like_sf"/>
</dbReference>
<evidence type="ECO:0000256" key="4">
    <source>
        <dbReference type="ARBA" id="ARBA00022692"/>
    </source>
</evidence>
<dbReference type="InterPro" id="IPR051393">
    <property type="entry name" value="ABC_transporter_permease"/>
</dbReference>
<protein>
    <submittedName>
        <fullName evidence="9">Sugar ABC transporter permease</fullName>
    </submittedName>
</protein>
<feature type="domain" description="ABC transmembrane type-1" evidence="8">
    <location>
        <begin position="73"/>
        <end position="288"/>
    </location>
</feature>
<evidence type="ECO:0000259" key="8">
    <source>
        <dbReference type="Pfam" id="PF00528"/>
    </source>
</evidence>
<dbReference type="AlphaFoldDB" id="A0A7Y6IXF5"/>
<evidence type="ECO:0000313" key="9">
    <source>
        <dbReference type="EMBL" id="NUW46105.1"/>
    </source>
</evidence>
<evidence type="ECO:0000256" key="7">
    <source>
        <dbReference type="SAM" id="Phobius"/>
    </source>
</evidence>
<dbReference type="EMBL" id="JABWGO010000014">
    <property type="protein sequence ID" value="NUW46105.1"/>
    <property type="molecule type" value="Genomic_DNA"/>
</dbReference>
<dbReference type="Gene3D" id="1.10.3720.10">
    <property type="entry name" value="MetI-like"/>
    <property type="match status" value="1"/>
</dbReference>
<dbReference type="PANTHER" id="PTHR30193">
    <property type="entry name" value="ABC TRANSPORTER PERMEASE PROTEIN"/>
    <property type="match status" value="1"/>
</dbReference>
<reference evidence="9 10" key="1">
    <citation type="submission" date="2020-06" db="EMBL/GenBank/DDBJ databases">
        <authorList>
            <person name="Chanama M."/>
        </authorList>
    </citation>
    <scope>NUCLEOTIDE SEQUENCE [LARGE SCALE GENOMIC DNA]</scope>
    <source>
        <strain evidence="9 10">TBRC6557</strain>
    </source>
</reference>
<dbReference type="Pfam" id="PF00528">
    <property type="entry name" value="BPD_transp_1"/>
    <property type="match status" value="1"/>
</dbReference>
<feature type="transmembrane region" description="Helical" evidence="7">
    <location>
        <begin position="260"/>
        <end position="280"/>
    </location>
</feature>
<dbReference type="PANTHER" id="PTHR30193:SF41">
    <property type="entry name" value="DIACETYLCHITOBIOSE UPTAKE SYSTEM PERMEASE PROTEIN NGCF"/>
    <property type="match status" value="1"/>
</dbReference>
<gene>
    <name evidence="9" type="ORF">HT134_39225</name>
</gene>
<evidence type="ECO:0000256" key="2">
    <source>
        <dbReference type="ARBA" id="ARBA00022448"/>
    </source>
</evidence>